<dbReference type="AlphaFoldDB" id="A0A0G0K4Z1"/>
<dbReference type="EMBL" id="LBUU01000004">
    <property type="protein sequence ID" value="KKQ70530.1"/>
    <property type="molecule type" value="Genomic_DNA"/>
</dbReference>
<feature type="transmembrane region" description="Helical" evidence="5">
    <location>
        <begin position="20"/>
        <end position="42"/>
    </location>
</feature>
<gene>
    <name evidence="7" type="ORF">US91_C0004G0015</name>
</gene>
<feature type="transmembrane region" description="Helical" evidence="5">
    <location>
        <begin position="272"/>
        <end position="297"/>
    </location>
</feature>
<dbReference type="PANTHER" id="PTHR43471:SF3">
    <property type="entry name" value="ABC TRANSPORTER PERMEASE PROTEIN NATB"/>
    <property type="match status" value="1"/>
</dbReference>
<comment type="subcellular location">
    <subcellularLocation>
        <location evidence="1">Membrane</location>
        <topology evidence="1">Multi-pass membrane protein</topology>
    </subcellularLocation>
</comment>
<sequence>MHNLRTVMVFEFVRTVKKKTFWLSVLAVPVVVALVFTIIYFSSKSASENQEKTKAEEFSVAVLDESGFIEKSIFDSGKIQQLKDKEEGIRMVKDGELDSFIFFPSNPSSETIEVFGRDVGLVKNSKYTGFARQLLKSSIIGGLNSPEVAAILQTEPVAKLVAYKDGAQAQGIEQVFVPGAFLVLFYLVIILLGNHMLTSTTEEKENRVIEIILTSVDAGSLIIGKILAMVMVGVVQISVMSLPVVIGFIFFRDKLNFPQINLAELVIDPVRLLDGAGLFIFSFLLFTGMLVTIGAVVPTAKEASSFFGIAMFFMFIPLYAASAIFTDPSQLIVKVLSFFPLSAPITLMLRNAAGNLLPWEIAIGMAILAVSSIASLFIATQAFRYGILEYDRKLNLRRLFK</sequence>
<keyword evidence="4 5" id="KW-0472">Membrane</keyword>
<feature type="transmembrane region" description="Helical" evidence="5">
    <location>
        <begin position="175"/>
        <end position="197"/>
    </location>
</feature>
<evidence type="ECO:0000256" key="4">
    <source>
        <dbReference type="ARBA" id="ARBA00023136"/>
    </source>
</evidence>
<evidence type="ECO:0000256" key="5">
    <source>
        <dbReference type="SAM" id="Phobius"/>
    </source>
</evidence>
<feature type="transmembrane region" description="Helical" evidence="5">
    <location>
        <begin position="226"/>
        <end position="251"/>
    </location>
</feature>
<dbReference type="GO" id="GO:0140359">
    <property type="term" value="F:ABC-type transporter activity"/>
    <property type="evidence" value="ECO:0007669"/>
    <property type="project" value="InterPro"/>
</dbReference>
<feature type="transmembrane region" description="Helical" evidence="5">
    <location>
        <begin position="361"/>
        <end position="383"/>
    </location>
</feature>
<evidence type="ECO:0000313" key="7">
    <source>
        <dbReference type="EMBL" id="KKQ70530.1"/>
    </source>
</evidence>
<evidence type="ECO:0000256" key="2">
    <source>
        <dbReference type="ARBA" id="ARBA00022692"/>
    </source>
</evidence>
<feature type="domain" description="ABC-2 type transporter transmembrane" evidence="6">
    <location>
        <begin position="19"/>
        <end position="379"/>
    </location>
</feature>
<feature type="transmembrane region" description="Helical" evidence="5">
    <location>
        <begin position="303"/>
        <end position="324"/>
    </location>
</feature>
<keyword evidence="2 5" id="KW-0812">Transmembrane</keyword>
<organism evidence="7 8">
    <name type="scientific">Candidatus Falkowbacteria bacterium GW2011_GWE1_38_31</name>
    <dbReference type="NCBI Taxonomy" id="1618638"/>
    <lineage>
        <taxon>Bacteria</taxon>
        <taxon>Candidatus Falkowiibacteriota</taxon>
    </lineage>
</organism>
<accession>A0A0G0K4Z1</accession>
<dbReference type="GO" id="GO:0016020">
    <property type="term" value="C:membrane"/>
    <property type="evidence" value="ECO:0007669"/>
    <property type="project" value="UniProtKB-SubCell"/>
</dbReference>
<dbReference type="Proteomes" id="UP000034022">
    <property type="component" value="Unassembled WGS sequence"/>
</dbReference>
<comment type="caution">
    <text evidence="7">The sequence shown here is derived from an EMBL/GenBank/DDBJ whole genome shotgun (WGS) entry which is preliminary data.</text>
</comment>
<proteinExistence type="predicted"/>
<dbReference type="Pfam" id="PF12698">
    <property type="entry name" value="ABC2_membrane_3"/>
    <property type="match status" value="1"/>
</dbReference>
<dbReference type="PANTHER" id="PTHR43471">
    <property type="entry name" value="ABC TRANSPORTER PERMEASE"/>
    <property type="match status" value="1"/>
</dbReference>
<name>A0A0G0K4Z1_9BACT</name>
<keyword evidence="3 5" id="KW-1133">Transmembrane helix</keyword>
<evidence type="ECO:0000256" key="3">
    <source>
        <dbReference type="ARBA" id="ARBA00022989"/>
    </source>
</evidence>
<dbReference type="InterPro" id="IPR013525">
    <property type="entry name" value="ABC2_TM"/>
</dbReference>
<protein>
    <submittedName>
        <fullName evidence="7">ATP-dependent Na+ efflux pump</fullName>
    </submittedName>
</protein>
<reference evidence="7 8" key="1">
    <citation type="journal article" date="2015" name="Nature">
        <title>rRNA introns, odd ribosomes, and small enigmatic genomes across a large radiation of phyla.</title>
        <authorList>
            <person name="Brown C.T."/>
            <person name="Hug L.A."/>
            <person name="Thomas B.C."/>
            <person name="Sharon I."/>
            <person name="Castelle C.J."/>
            <person name="Singh A."/>
            <person name="Wilkins M.J."/>
            <person name="Williams K.H."/>
            <person name="Banfield J.F."/>
        </authorList>
    </citation>
    <scope>NUCLEOTIDE SEQUENCE [LARGE SCALE GENOMIC DNA]</scope>
</reference>
<evidence type="ECO:0000259" key="6">
    <source>
        <dbReference type="Pfam" id="PF12698"/>
    </source>
</evidence>
<evidence type="ECO:0000313" key="8">
    <source>
        <dbReference type="Proteomes" id="UP000034022"/>
    </source>
</evidence>
<evidence type="ECO:0000256" key="1">
    <source>
        <dbReference type="ARBA" id="ARBA00004141"/>
    </source>
</evidence>